<dbReference type="Proteomes" id="UP000326757">
    <property type="component" value="Unassembled WGS sequence"/>
</dbReference>
<name>A0A5N6KK48_MONLA</name>
<dbReference type="EMBL" id="VIGI01000002">
    <property type="protein sequence ID" value="KAB8304048.1"/>
    <property type="molecule type" value="Genomic_DNA"/>
</dbReference>
<accession>A0A5N6KK48</accession>
<dbReference type="AlphaFoldDB" id="A0A5N6KK48"/>
<dbReference type="OrthoDB" id="3555548at2759"/>
<evidence type="ECO:0000313" key="2">
    <source>
        <dbReference type="Proteomes" id="UP000326757"/>
    </source>
</evidence>
<gene>
    <name evidence="1" type="ORF">EYC80_005393</name>
</gene>
<evidence type="ECO:0000313" key="1">
    <source>
        <dbReference type="EMBL" id="KAB8304048.1"/>
    </source>
</evidence>
<reference evidence="1 2" key="1">
    <citation type="submission" date="2019-06" db="EMBL/GenBank/DDBJ databases">
        <title>Genome Sequence of the Brown Rot Fungal Pathogen Monilinia laxa.</title>
        <authorList>
            <person name="De Miccolis Angelini R.M."/>
            <person name="Landi L."/>
            <person name="Abate D."/>
            <person name="Pollastro S."/>
            <person name="Romanazzi G."/>
            <person name="Faretra F."/>
        </authorList>
    </citation>
    <scope>NUCLEOTIDE SEQUENCE [LARGE SCALE GENOMIC DNA]</scope>
    <source>
        <strain evidence="1 2">Mlax316</strain>
    </source>
</reference>
<protein>
    <submittedName>
        <fullName evidence="1">Uncharacterized protein</fullName>
    </submittedName>
</protein>
<keyword evidence="2" id="KW-1185">Reference proteome</keyword>
<organism evidence="1 2">
    <name type="scientific">Monilinia laxa</name>
    <name type="common">Brown rot fungus</name>
    <name type="synonym">Sclerotinia laxa</name>
    <dbReference type="NCBI Taxonomy" id="61186"/>
    <lineage>
        <taxon>Eukaryota</taxon>
        <taxon>Fungi</taxon>
        <taxon>Dikarya</taxon>
        <taxon>Ascomycota</taxon>
        <taxon>Pezizomycotina</taxon>
        <taxon>Leotiomycetes</taxon>
        <taxon>Helotiales</taxon>
        <taxon>Sclerotiniaceae</taxon>
        <taxon>Monilinia</taxon>
    </lineage>
</organism>
<comment type="caution">
    <text evidence="1">The sequence shown here is derived from an EMBL/GenBank/DDBJ whole genome shotgun (WGS) entry which is preliminary data.</text>
</comment>
<proteinExistence type="predicted"/>
<sequence length="415" mass="47620">MTRVYFDNPITSSKEAGRMKKIPLEDKHFARAGKRLLDFPANVLKRILRELLVRPAHIMPGIIRQRISFAENPKLNYIYQWSQARQEEYEVDHLPKNLGGRHIQIFWAAAPTKEELELITSGCNQLTTILESDQKILGFIHNRGDFGVQIIHRSNIIITEISGLAILRSCKRLWTLGTTVLYGENSFVFDTRGVSPFVEPQTVVTRKHLTHMPNEIPGRHREDDTLPTERQVSGSIDNIFQRNQQNSKFIYQDPLTKFFMEIGRRNASYITKIMIQGRWNWIIGKWKETGSQPVGLHDLVPIYTLILNEVCKNIHTVTLHDDDQGYPQINKLGPPGTDRDQEISDSVEKLVHGLQNLQKLQLGHYEYVPAGCGYDPGLSGSKTVLHVQPNDEWRKALKWMAFVEERAKVRIAAEA</sequence>